<protein>
    <submittedName>
        <fullName evidence="4">Glycoside hydrolase family 127 protein</fullName>
    </submittedName>
</protein>
<evidence type="ECO:0000259" key="3">
    <source>
        <dbReference type="Pfam" id="PF20736"/>
    </source>
</evidence>
<dbReference type="PROSITE" id="PS51318">
    <property type="entry name" value="TAT"/>
    <property type="match status" value="1"/>
</dbReference>
<dbReference type="SUPFAM" id="SSF48208">
    <property type="entry name" value="Six-hairpin glycosidases"/>
    <property type="match status" value="1"/>
</dbReference>
<dbReference type="Proteomes" id="UP001210865">
    <property type="component" value="Chromosome"/>
</dbReference>
<proteinExistence type="predicted"/>
<feature type="domain" description="Glycoside hydrolase GH146 substrate-binding" evidence="2">
    <location>
        <begin position="654"/>
        <end position="785"/>
    </location>
</feature>
<dbReference type="InterPro" id="IPR012878">
    <property type="entry name" value="Beta-AFase-like_GH127_cat"/>
</dbReference>
<dbReference type="Pfam" id="PF20736">
    <property type="entry name" value="Glyco_hydro127M"/>
    <property type="match status" value="1"/>
</dbReference>
<dbReference type="InterPro" id="IPR046544">
    <property type="entry name" value="GH146_SB_dom"/>
</dbReference>
<sequence>MIESNRREWMMGGAVIALAGASGNALANASSSSGLLPRSAKPLPLSAVRLRPSDYATAVEVNRAYLLRLSADRLLHNFRKYAGLQPKAEIYGGWEGDTIAGHTLGHYMSALVLMYEQTGDADCRKRADYIVDELAVAQQARGNGYIGAMQRKRKDATVVDAIEIFPEIMKGDIRSGGFDLNGAWSPLYTVHKLYAGLLDIHGSWGNPKALAVLIAFAGYFEPVFAALDDAQMQEMLSCEYGGLNESYAELYARTGDRKWLATAQRIYDRKVLDPLEAGQDKLANFHANTQVPKLIGLARIYELTNQPAPKAGAGFFWQAVTQHHSYVIGGNADREYFSEPDTIADHITEQTCEHCNSYNMLKLTEHLYGWNPDGALFDYYERTHLNHIMAAQDPKTAGFTYMTPLMTGAVRGYSTPDDDAFWCCVGTGMESHSKHGAAIFWEGGNALLVNLYIPSEVHWKARGADLVLDTRYPFEPQSRLTLTTLAKPGRFPIALRVPGWANGKAVLTVNGKPVLPTFAQGYAILERKWKQGDVVTIDLPLELRTEAAAGDPDTIAILRGPMVLAADLGTTDGDWNKPDPAMVGDDVLSAFSATDAAAGTYATHGVIRPADLTFVPFYRQYERRSAVYFKHFTEASWKTEEAAYVADQARLKDIAARSVDAVHLGEMQQEHDHKLTSDISYPVTYRGRNGRDARSGGYFAFEMKTKPGPLILQATYWGGERGNRFDILVDDVKVATQTLHDDKPGKFFDIEYPLPEALTRGKSVLRVKFLPHDRSTAGPVFGVVLFTAKPGATA</sequence>
<keyword evidence="5" id="KW-1185">Reference proteome</keyword>
<evidence type="ECO:0000313" key="4">
    <source>
        <dbReference type="EMBL" id="WBO20797.1"/>
    </source>
</evidence>
<evidence type="ECO:0000259" key="1">
    <source>
        <dbReference type="Pfam" id="PF07944"/>
    </source>
</evidence>
<feature type="domain" description="Non-reducing end beta-L-arabinofuranosidase-like GH127 middle" evidence="3">
    <location>
        <begin position="447"/>
        <end position="541"/>
    </location>
</feature>
<dbReference type="InterPro" id="IPR006311">
    <property type="entry name" value="TAT_signal"/>
</dbReference>
<organism evidence="4 5">
    <name type="scientific">Sphingomonas abietis</name>
    <dbReference type="NCBI Taxonomy" id="3012344"/>
    <lineage>
        <taxon>Bacteria</taxon>
        <taxon>Pseudomonadati</taxon>
        <taxon>Pseudomonadota</taxon>
        <taxon>Alphaproteobacteria</taxon>
        <taxon>Sphingomonadales</taxon>
        <taxon>Sphingomonadaceae</taxon>
        <taxon>Sphingomonas</taxon>
    </lineage>
</organism>
<keyword evidence="4" id="KW-0378">Hydrolase</keyword>
<dbReference type="InterPro" id="IPR049046">
    <property type="entry name" value="Beta-AFase-like_GH127_middle"/>
</dbReference>
<dbReference type="Pfam" id="PF07944">
    <property type="entry name" value="Beta-AFase-like_GH127_cat"/>
    <property type="match status" value="1"/>
</dbReference>
<dbReference type="Pfam" id="PF20620">
    <property type="entry name" value="DUF6805"/>
    <property type="match status" value="1"/>
</dbReference>
<evidence type="ECO:0000259" key="2">
    <source>
        <dbReference type="Pfam" id="PF20620"/>
    </source>
</evidence>
<accession>A0ABY7NJM0</accession>
<dbReference type="GO" id="GO:0016787">
    <property type="term" value="F:hydrolase activity"/>
    <property type="evidence" value="ECO:0007669"/>
    <property type="project" value="UniProtKB-KW"/>
</dbReference>
<reference evidence="4 5" key="1">
    <citation type="submission" date="2022-12" db="EMBL/GenBank/DDBJ databases">
        <title>Sphingomonas abieness sp. nov., an endophytic bacterium isolated from Abies koreana.</title>
        <authorList>
            <person name="Jiang L."/>
            <person name="Lee J."/>
        </authorList>
    </citation>
    <scope>NUCLEOTIDE SEQUENCE [LARGE SCALE GENOMIC DNA]</scope>
    <source>
        <strain evidence="5">PAMB 00755</strain>
    </source>
</reference>
<dbReference type="RefSeq" id="WP_270075447.1">
    <property type="nucleotide sequence ID" value="NZ_CP115174.1"/>
</dbReference>
<feature type="domain" description="Non-reducing end beta-L-arabinofuranosidase-like GH127 catalytic" evidence="1">
    <location>
        <begin position="47"/>
        <end position="436"/>
    </location>
</feature>
<gene>
    <name evidence="4" type="ORF">PBT88_11290</name>
</gene>
<dbReference type="PANTHER" id="PTHR31151:SF0">
    <property type="entry name" value="PROLINE-TRNA LIGASE (DUF1680)"/>
    <property type="match status" value="1"/>
</dbReference>
<dbReference type="PANTHER" id="PTHR31151">
    <property type="entry name" value="PROLINE-TRNA LIGASE (DUF1680)"/>
    <property type="match status" value="1"/>
</dbReference>
<dbReference type="EMBL" id="CP115174">
    <property type="protein sequence ID" value="WBO20797.1"/>
    <property type="molecule type" value="Genomic_DNA"/>
</dbReference>
<dbReference type="InterPro" id="IPR008928">
    <property type="entry name" value="6-hairpin_glycosidase_sf"/>
</dbReference>
<name>A0ABY7NJM0_9SPHN</name>
<evidence type="ECO:0000313" key="5">
    <source>
        <dbReference type="Proteomes" id="UP001210865"/>
    </source>
</evidence>